<sequence length="114" mass="13007">MERYDIVAWCSRYLRRIRENETSGDNKRPIIYLDETYIHPTYGVSKCWQSEEEPGVYKCDRAGQRYIIAHAGGACGFVKNALLIFKSKGKSSGYESYKLYAMVGKAAYSKLASK</sequence>
<dbReference type="OrthoDB" id="6751415at2759"/>
<gene>
    <name evidence="1" type="ORF">ILUMI_06719</name>
</gene>
<comment type="caution">
    <text evidence="1">The sequence shown here is derived from an EMBL/GenBank/DDBJ whole genome shotgun (WGS) entry which is preliminary data.</text>
</comment>
<proteinExistence type="predicted"/>
<keyword evidence="2" id="KW-1185">Reference proteome</keyword>
<accession>A0A8K0GIS3</accession>
<evidence type="ECO:0000313" key="1">
    <source>
        <dbReference type="EMBL" id="KAF2899458.1"/>
    </source>
</evidence>
<name>A0A8K0GIS3_IGNLU</name>
<organism evidence="1 2">
    <name type="scientific">Ignelater luminosus</name>
    <name type="common">Cucubano</name>
    <name type="synonym">Pyrophorus luminosus</name>
    <dbReference type="NCBI Taxonomy" id="2038154"/>
    <lineage>
        <taxon>Eukaryota</taxon>
        <taxon>Metazoa</taxon>
        <taxon>Ecdysozoa</taxon>
        <taxon>Arthropoda</taxon>
        <taxon>Hexapoda</taxon>
        <taxon>Insecta</taxon>
        <taxon>Pterygota</taxon>
        <taxon>Neoptera</taxon>
        <taxon>Endopterygota</taxon>
        <taxon>Coleoptera</taxon>
        <taxon>Polyphaga</taxon>
        <taxon>Elateriformia</taxon>
        <taxon>Elateroidea</taxon>
        <taxon>Elateridae</taxon>
        <taxon>Agrypninae</taxon>
        <taxon>Pyrophorini</taxon>
        <taxon>Ignelater</taxon>
    </lineage>
</organism>
<evidence type="ECO:0000313" key="2">
    <source>
        <dbReference type="Proteomes" id="UP000801492"/>
    </source>
</evidence>
<dbReference type="EMBL" id="VTPC01002797">
    <property type="protein sequence ID" value="KAF2899458.1"/>
    <property type="molecule type" value="Genomic_DNA"/>
</dbReference>
<reference evidence="1" key="1">
    <citation type="submission" date="2019-08" db="EMBL/GenBank/DDBJ databases">
        <title>The genome of the North American firefly Photinus pyralis.</title>
        <authorList>
            <consortium name="Photinus pyralis genome working group"/>
            <person name="Fallon T.R."/>
            <person name="Sander Lower S.E."/>
            <person name="Weng J.-K."/>
        </authorList>
    </citation>
    <scope>NUCLEOTIDE SEQUENCE</scope>
    <source>
        <strain evidence="1">TRF0915ILg1</strain>
        <tissue evidence="1">Whole body</tissue>
    </source>
</reference>
<dbReference type="AlphaFoldDB" id="A0A8K0GIS3"/>
<protein>
    <submittedName>
        <fullName evidence="1">Uncharacterized protein</fullName>
    </submittedName>
</protein>
<dbReference type="Proteomes" id="UP000801492">
    <property type="component" value="Unassembled WGS sequence"/>
</dbReference>